<dbReference type="Proteomes" id="UP000618733">
    <property type="component" value="Unassembled WGS sequence"/>
</dbReference>
<evidence type="ECO:0000313" key="3">
    <source>
        <dbReference type="Proteomes" id="UP000618733"/>
    </source>
</evidence>
<reference evidence="2" key="1">
    <citation type="submission" date="2020-12" db="EMBL/GenBank/DDBJ databases">
        <title>Leucobacter sp. CAS2, isolated from Chromium sludge.</title>
        <authorList>
            <person name="Xu Z."/>
        </authorList>
    </citation>
    <scope>NUCLEOTIDE SEQUENCE</scope>
    <source>
        <strain evidence="2">CSA2</strain>
    </source>
</reference>
<proteinExistence type="predicted"/>
<feature type="transmembrane region" description="Helical" evidence="1">
    <location>
        <begin position="40"/>
        <end position="59"/>
    </location>
</feature>
<organism evidence="2 3">
    <name type="scientific">Leucobacter edaphi</name>
    <dbReference type="NCBI Taxonomy" id="2796472"/>
    <lineage>
        <taxon>Bacteria</taxon>
        <taxon>Bacillati</taxon>
        <taxon>Actinomycetota</taxon>
        <taxon>Actinomycetes</taxon>
        <taxon>Micrococcales</taxon>
        <taxon>Microbacteriaceae</taxon>
        <taxon>Leucobacter</taxon>
    </lineage>
</organism>
<evidence type="ECO:0000256" key="1">
    <source>
        <dbReference type="SAM" id="Phobius"/>
    </source>
</evidence>
<name>A0A934UXF6_9MICO</name>
<dbReference type="AlphaFoldDB" id="A0A934UXF6"/>
<evidence type="ECO:0000313" key="2">
    <source>
        <dbReference type="EMBL" id="MBK0421551.1"/>
    </source>
</evidence>
<dbReference type="EMBL" id="JAEHOI010000005">
    <property type="protein sequence ID" value="MBK0421551.1"/>
    <property type="molecule type" value="Genomic_DNA"/>
</dbReference>
<gene>
    <name evidence="2" type="ORF">JD292_05640</name>
</gene>
<dbReference type="RefSeq" id="WP_200131769.1">
    <property type="nucleotide sequence ID" value="NZ_JAEHOI010000005.1"/>
</dbReference>
<keyword evidence="1" id="KW-0472">Membrane</keyword>
<keyword evidence="3" id="KW-1185">Reference proteome</keyword>
<accession>A0A934UXF6</accession>
<keyword evidence="1" id="KW-1133">Transmembrane helix</keyword>
<keyword evidence="1" id="KW-0812">Transmembrane</keyword>
<comment type="caution">
    <text evidence="2">The sequence shown here is derived from an EMBL/GenBank/DDBJ whole genome shotgun (WGS) entry which is preliminary data.</text>
</comment>
<protein>
    <submittedName>
        <fullName evidence="2">Uncharacterized protein</fullName>
    </submittedName>
</protein>
<sequence length="60" mass="6142">MSESAQLGTELEQELAHRLAEVETSEANDPVHAALSGRSLALFLGVAAGIVVLSVLGVAL</sequence>